<comment type="caution">
    <text evidence="1">The sequence shown here is derived from an EMBL/GenBank/DDBJ whole genome shotgun (WGS) entry which is preliminary data.</text>
</comment>
<keyword evidence="2" id="KW-1185">Reference proteome</keyword>
<proteinExistence type="predicted"/>
<gene>
    <name evidence="1" type="ORF">EDC19_1756</name>
</gene>
<evidence type="ECO:0000313" key="2">
    <source>
        <dbReference type="Proteomes" id="UP000294545"/>
    </source>
</evidence>
<name>A0A4R1MJE5_9FIRM</name>
<dbReference type="RefSeq" id="WP_132282474.1">
    <property type="nucleotide sequence ID" value="NZ_SMGQ01000013.1"/>
</dbReference>
<protein>
    <recommendedName>
        <fullName evidence="3">Butirosin biosynthesis protein H-like</fullName>
    </recommendedName>
</protein>
<organism evidence="1 2">
    <name type="scientific">Natranaerovirga hydrolytica</name>
    <dbReference type="NCBI Taxonomy" id="680378"/>
    <lineage>
        <taxon>Bacteria</taxon>
        <taxon>Bacillati</taxon>
        <taxon>Bacillota</taxon>
        <taxon>Clostridia</taxon>
        <taxon>Lachnospirales</taxon>
        <taxon>Natranaerovirgaceae</taxon>
        <taxon>Natranaerovirga</taxon>
    </lineage>
</organism>
<sequence length="364" mass="42948">MFQIDEKNKKQLSIVMPPPVYYSLFAADKLSILCTNENAYNWIHNNFIQLLFYKQYLKDPGVFGERFYKSQYMCIWPIDTFKIGFRGANLLLEEYPINDHFMELKPDTLIEHITQWIDKEFYMIANVDVSKLTTTHYFGPTPFCHSSMIIGYDKDKKVLKQVDYGENGAINILDIPFQDYINAFFSPALESIFKNEKNQDVKYMATLHRHKKNSVSINLNPSVIKFWVKEFMDCAQSNKKSDFFIELGETAGGFDVYESVLEMSSLLFEINKGSIDYRMYHCIHEHKRLMTLRIQELEKRQILDPSLNLYELNNKLVQLTESMRFTVLKNNIAPRKENLNLLKENMEKLTAMEQDMMHLLYNNL</sequence>
<accession>A0A4R1MJE5</accession>
<dbReference type="OrthoDB" id="2624539at2"/>
<dbReference type="Proteomes" id="UP000294545">
    <property type="component" value="Unassembled WGS sequence"/>
</dbReference>
<evidence type="ECO:0000313" key="1">
    <source>
        <dbReference type="EMBL" id="TCK92607.1"/>
    </source>
</evidence>
<evidence type="ECO:0008006" key="3">
    <source>
        <dbReference type="Google" id="ProtNLM"/>
    </source>
</evidence>
<dbReference type="EMBL" id="SMGQ01000013">
    <property type="protein sequence ID" value="TCK92607.1"/>
    <property type="molecule type" value="Genomic_DNA"/>
</dbReference>
<dbReference type="AlphaFoldDB" id="A0A4R1MJE5"/>
<reference evidence="1 2" key="1">
    <citation type="submission" date="2019-03" db="EMBL/GenBank/DDBJ databases">
        <title>Genomic Encyclopedia of Type Strains, Phase IV (KMG-IV): sequencing the most valuable type-strain genomes for metagenomic binning, comparative biology and taxonomic classification.</title>
        <authorList>
            <person name="Goeker M."/>
        </authorList>
    </citation>
    <scope>NUCLEOTIDE SEQUENCE [LARGE SCALE GENOMIC DNA]</scope>
    <source>
        <strain evidence="1 2">DSM 24176</strain>
    </source>
</reference>